<evidence type="ECO:0000313" key="3">
    <source>
        <dbReference type="Proteomes" id="UP001602123"/>
    </source>
</evidence>
<keyword evidence="1" id="KW-0732">Signal</keyword>
<gene>
    <name evidence="2" type="ORF">ACFYZM_24830</name>
</gene>
<dbReference type="Proteomes" id="UP001602123">
    <property type="component" value="Unassembled WGS sequence"/>
</dbReference>
<evidence type="ECO:0008006" key="4">
    <source>
        <dbReference type="Google" id="ProtNLM"/>
    </source>
</evidence>
<feature type="chain" id="PRO_5046401901" description="Secreted protein" evidence="1">
    <location>
        <begin position="29"/>
        <end position="199"/>
    </location>
</feature>
<proteinExistence type="predicted"/>
<keyword evidence="3" id="KW-1185">Reference proteome</keyword>
<evidence type="ECO:0000256" key="1">
    <source>
        <dbReference type="SAM" id="SignalP"/>
    </source>
</evidence>
<evidence type="ECO:0000313" key="2">
    <source>
        <dbReference type="EMBL" id="MFF4219478.1"/>
    </source>
</evidence>
<dbReference type="RefSeq" id="WP_388631042.1">
    <property type="nucleotide sequence ID" value="NZ_JBIAUT010000010.1"/>
</dbReference>
<organism evidence="2 3">
    <name type="scientific">Streptomyces nondiastaticus</name>
    <dbReference type="NCBI Taxonomy" id="3154512"/>
    <lineage>
        <taxon>Bacteria</taxon>
        <taxon>Bacillati</taxon>
        <taxon>Actinomycetota</taxon>
        <taxon>Actinomycetes</taxon>
        <taxon>Kitasatosporales</taxon>
        <taxon>Streptomycetaceae</taxon>
        <taxon>Streptomyces</taxon>
    </lineage>
</organism>
<reference evidence="2 3" key="1">
    <citation type="submission" date="2024-10" db="EMBL/GenBank/DDBJ databases">
        <title>The Natural Products Discovery Center: Release of the First 8490 Sequenced Strains for Exploring Actinobacteria Biosynthetic Diversity.</title>
        <authorList>
            <person name="Kalkreuter E."/>
            <person name="Kautsar S.A."/>
            <person name="Yang D."/>
            <person name="Bader C.D."/>
            <person name="Teijaro C.N."/>
            <person name="Fluegel L."/>
            <person name="Davis C.M."/>
            <person name="Simpson J.R."/>
            <person name="Lauterbach L."/>
            <person name="Steele A.D."/>
            <person name="Gui C."/>
            <person name="Meng S."/>
            <person name="Li G."/>
            <person name="Viehrig K."/>
            <person name="Ye F."/>
            <person name="Su P."/>
            <person name="Kiefer A.F."/>
            <person name="Nichols A."/>
            <person name="Cepeda A.J."/>
            <person name="Yan W."/>
            <person name="Fan B."/>
            <person name="Jiang Y."/>
            <person name="Adhikari A."/>
            <person name="Zheng C.-J."/>
            <person name="Schuster L."/>
            <person name="Cowan T.M."/>
            <person name="Smanski M.J."/>
            <person name="Chevrette M.G."/>
            <person name="De Carvalho L.P.S."/>
            <person name="Shen B."/>
        </authorList>
    </citation>
    <scope>NUCLEOTIDE SEQUENCE [LARGE SCALE GENOMIC DNA]</scope>
    <source>
        <strain evidence="2 3">NPDC001650</strain>
    </source>
</reference>
<sequence length="199" mass="20704">MRMRAILPVTAGVLPLLLMLGLPAPASASASADGAATSPVTGTCIGQIHYTFDPPLRATPRQTNTSWSGDYSCSTLPLIKTRTWHGTFKGSVKSVTGCLQASPDQVLTPSITETDHWSASKGGHPAGESTLTGTISTLPREDGTRVAEWTGTVTGGTWFVGHHFNGNNIYSSLADGKLCLAGGEIGHNDGTAVVTFLPL</sequence>
<protein>
    <recommendedName>
        <fullName evidence="4">Secreted protein</fullName>
    </recommendedName>
</protein>
<name>A0ABW6U672_9ACTN</name>
<dbReference type="EMBL" id="JBIAUT010000010">
    <property type="protein sequence ID" value="MFF4219478.1"/>
    <property type="molecule type" value="Genomic_DNA"/>
</dbReference>
<comment type="caution">
    <text evidence="2">The sequence shown here is derived from an EMBL/GenBank/DDBJ whole genome shotgun (WGS) entry which is preliminary data.</text>
</comment>
<feature type="signal peptide" evidence="1">
    <location>
        <begin position="1"/>
        <end position="28"/>
    </location>
</feature>
<accession>A0ABW6U672</accession>